<keyword evidence="2" id="KW-0812">Transmembrane</keyword>
<dbReference type="Gene3D" id="1.20.1250.20">
    <property type="entry name" value="MFS general substrate transporter like domains"/>
    <property type="match status" value="1"/>
</dbReference>
<evidence type="ECO:0000256" key="2">
    <source>
        <dbReference type="ARBA" id="ARBA00022692"/>
    </source>
</evidence>
<keyword evidence="4" id="KW-0472">Membrane</keyword>
<dbReference type="InterPro" id="IPR050360">
    <property type="entry name" value="MFS_Sugar_Transporters"/>
</dbReference>
<reference evidence="5" key="1">
    <citation type="submission" date="2016-03" db="EMBL/GenBank/DDBJ databases">
        <title>Updated assembly of Pseudogymnoascus destructans, the fungus causing white-nose syndrome of bats.</title>
        <authorList>
            <person name="Palmer J.M."/>
            <person name="Drees K.P."/>
            <person name="Foster J.T."/>
            <person name="Lindner D.L."/>
        </authorList>
    </citation>
    <scope>NUCLEOTIDE SEQUENCE [LARGE SCALE GENOMIC DNA]</scope>
    <source>
        <strain evidence="5">20631-21</strain>
    </source>
</reference>
<dbReference type="InterPro" id="IPR005828">
    <property type="entry name" value="MFS_sugar_transport-like"/>
</dbReference>
<dbReference type="AlphaFoldDB" id="A0A177AJ30"/>
<dbReference type="InterPro" id="IPR036259">
    <property type="entry name" value="MFS_trans_sf"/>
</dbReference>
<dbReference type="Pfam" id="PF00083">
    <property type="entry name" value="Sugar_tr"/>
    <property type="match status" value="1"/>
</dbReference>
<keyword evidence="3" id="KW-1133">Transmembrane helix</keyword>
<dbReference type="OrthoDB" id="6612291at2759"/>
<accession>A0A177AJ30</accession>
<dbReference type="PANTHER" id="PTHR48022:SF5">
    <property type="entry name" value="ALPHA-GLUCOSIDES PERMEASE MPH2-RELATED"/>
    <property type="match status" value="1"/>
</dbReference>
<evidence type="ECO:0000256" key="4">
    <source>
        <dbReference type="ARBA" id="ARBA00023136"/>
    </source>
</evidence>
<evidence type="ECO:0000256" key="3">
    <source>
        <dbReference type="ARBA" id="ARBA00022989"/>
    </source>
</evidence>
<dbReference type="GeneID" id="36284523"/>
<gene>
    <name evidence="5" type="ORF">VC83_01434</name>
</gene>
<dbReference type="Proteomes" id="UP000077154">
    <property type="component" value="Unassembled WGS sequence"/>
</dbReference>
<sequence>MVSYSKIWSTDIDPVAYHFRHLDYFPHRLLGPFSCSNTSFFFFTCSPVIYTVVTEIPSSYLRSKSVSLARATYNVNVIIYGQLMPRTSQKAWWNWGAKAGFFYGRWHQVHWHYLGLLWGYFRLPETKDRTFAEIDILFMNGVSARDFPKTKVDLANQTVSREE</sequence>
<protein>
    <submittedName>
        <fullName evidence="5">Uncharacterized protein</fullName>
    </submittedName>
</protein>
<dbReference type="VEuPathDB" id="FungiDB:GMDG_02461"/>
<dbReference type="GO" id="GO:0005351">
    <property type="term" value="F:carbohydrate:proton symporter activity"/>
    <property type="evidence" value="ECO:0007669"/>
    <property type="project" value="TreeGrafter"/>
</dbReference>
<organism evidence="5">
    <name type="scientific">Pseudogymnoascus destructans</name>
    <dbReference type="NCBI Taxonomy" id="655981"/>
    <lineage>
        <taxon>Eukaryota</taxon>
        <taxon>Fungi</taxon>
        <taxon>Dikarya</taxon>
        <taxon>Ascomycota</taxon>
        <taxon>Pezizomycotina</taxon>
        <taxon>Leotiomycetes</taxon>
        <taxon>Thelebolales</taxon>
        <taxon>Thelebolaceae</taxon>
        <taxon>Pseudogymnoascus</taxon>
    </lineage>
</organism>
<evidence type="ECO:0000256" key="1">
    <source>
        <dbReference type="ARBA" id="ARBA00004141"/>
    </source>
</evidence>
<dbReference type="EMBL" id="KV441388">
    <property type="protein sequence ID" value="OAF62077.1"/>
    <property type="molecule type" value="Genomic_DNA"/>
</dbReference>
<dbReference type="PANTHER" id="PTHR48022">
    <property type="entry name" value="PLASTIDIC GLUCOSE TRANSPORTER 4"/>
    <property type="match status" value="1"/>
</dbReference>
<name>A0A177AJ30_9PEZI</name>
<comment type="subcellular location">
    <subcellularLocation>
        <location evidence="1">Membrane</location>
        <topology evidence="1">Multi-pass membrane protein</topology>
    </subcellularLocation>
</comment>
<proteinExistence type="predicted"/>
<dbReference type="RefSeq" id="XP_024327351.1">
    <property type="nucleotide sequence ID" value="XM_024465112.1"/>
</dbReference>
<dbReference type="GO" id="GO:0016020">
    <property type="term" value="C:membrane"/>
    <property type="evidence" value="ECO:0007669"/>
    <property type="project" value="UniProtKB-SubCell"/>
</dbReference>
<evidence type="ECO:0000313" key="5">
    <source>
        <dbReference type="EMBL" id="OAF62077.1"/>
    </source>
</evidence>